<dbReference type="Proteomes" id="UP000319257">
    <property type="component" value="Unassembled WGS sequence"/>
</dbReference>
<dbReference type="Gene3D" id="3.30.460.10">
    <property type="entry name" value="Beta Polymerase, domain 2"/>
    <property type="match status" value="1"/>
</dbReference>
<keyword evidence="8 11" id="KW-0234">DNA repair</keyword>
<evidence type="ECO:0000256" key="9">
    <source>
        <dbReference type="ARBA" id="ARBA00023242"/>
    </source>
</evidence>
<evidence type="ECO:0000259" key="13">
    <source>
        <dbReference type="PROSITE" id="PS50172"/>
    </source>
</evidence>
<dbReference type="STRING" id="1093900.A0A507AWH0"/>
<comment type="catalytic activity">
    <reaction evidence="10 11">
        <text>DNA(n) + a 2'-deoxyribonucleoside 5'-triphosphate = DNA(n+1) + diphosphate</text>
        <dbReference type="Rhea" id="RHEA:22508"/>
        <dbReference type="Rhea" id="RHEA-COMP:17339"/>
        <dbReference type="Rhea" id="RHEA-COMP:17340"/>
        <dbReference type="ChEBI" id="CHEBI:33019"/>
        <dbReference type="ChEBI" id="CHEBI:61560"/>
        <dbReference type="ChEBI" id="CHEBI:173112"/>
        <dbReference type="EC" id="2.7.7.7"/>
    </reaction>
</comment>
<dbReference type="GO" id="GO:0046872">
    <property type="term" value="F:metal ion binding"/>
    <property type="evidence" value="ECO:0007669"/>
    <property type="project" value="UniProtKB-UniRule"/>
</dbReference>
<dbReference type="PRINTS" id="PR00869">
    <property type="entry name" value="DNAPOLX"/>
</dbReference>
<evidence type="ECO:0000256" key="7">
    <source>
        <dbReference type="ARBA" id="ARBA00022932"/>
    </source>
</evidence>
<gene>
    <name evidence="14" type="ORF">E0L32_004683</name>
</gene>
<dbReference type="GO" id="GO:0003887">
    <property type="term" value="F:DNA-directed DNA polymerase activity"/>
    <property type="evidence" value="ECO:0007669"/>
    <property type="project" value="UniProtKB-UniRule"/>
</dbReference>
<evidence type="ECO:0000256" key="12">
    <source>
        <dbReference type="SAM" id="MobiDB-lite"/>
    </source>
</evidence>
<dbReference type="Pfam" id="PF14716">
    <property type="entry name" value="HHH_8"/>
    <property type="match status" value="1"/>
</dbReference>
<dbReference type="RefSeq" id="XP_030996836.1">
    <property type="nucleotide sequence ID" value="XM_031139120.1"/>
</dbReference>
<dbReference type="CDD" id="cd00141">
    <property type="entry name" value="NT_POLXc"/>
    <property type="match status" value="1"/>
</dbReference>
<evidence type="ECO:0000256" key="10">
    <source>
        <dbReference type="ARBA" id="ARBA00049244"/>
    </source>
</evidence>
<dbReference type="InterPro" id="IPR019843">
    <property type="entry name" value="DNA_pol-X_BS"/>
</dbReference>
<comment type="function">
    <text evidence="11">DNA polymerase that functions in several pathways of DNA repair. Involved in base excision repair (BER) responsible for repair of lesions that give rise to abasic (AP) sites in DNA. Also contributes to DNA double-strand break repair by non-homologous end joining and homologous recombination. Has both template-dependent and template-independent (terminal transferase) DNA polymerase activities. Has also a 5'-deoxyribose-5-phosphate lyase (dRP lyase) activity.</text>
</comment>
<dbReference type="InterPro" id="IPR018944">
    <property type="entry name" value="DNA_pol_lambd_fingers_domain"/>
</dbReference>
<dbReference type="EMBL" id="SKBQ01000023">
    <property type="protein sequence ID" value="TPX15125.1"/>
    <property type="molecule type" value="Genomic_DNA"/>
</dbReference>
<dbReference type="PRINTS" id="PR00870">
    <property type="entry name" value="DNAPOLXBETA"/>
</dbReference>
<sequence length="630" mass="70240">MALAFPTIYLLPTHLTHDELHEVEEQIPSLTYDANEAEVILGKVSRRERALFELRHRKIATEDIPIQARIQASSPSSKAHAEAPSSPASATSTVSTLDTLWDSDHGIDDITSGERVGSSTQTLPAEAPRKRTASTNIVRVVKLAWFTDSVAEGKVLPVDKYLVYEGRKINAESAAKQPKSPTPKPKEILARAAADAANTIPSPSRRHGPGWRRSREARSSPAPRPPALLSQTTSEHDIDEHLPPIPDFLHTTYSCQRPTPVNPPNEDFIEELKKIRTVRTLTGDKIGVRAYSTAIATIAAYPYRLLTAAEVGRLPGCGSKIAVLFHEYKETGFLREAKAAEEDAKLSVLKLFYEIWGVAETTAREFYKRGWRDLDDVVEYGWNGLSRVQQIGLKYYDEFQLKIHRKEVEAIAEITLAHANRIRKGFQMVIVGGYRRGKEMSGDVDLILSHPDESATSGFIEKIVLNLEKNKYITHTLTLSMKNSERGQHPVSWKGNDRKGPSSGFDTLDKALVVWQDPDYPAHDSGGTPLKKNPNPHRRVDIIISPWKTTGCAVLGWTSGTTFQRDLRRYCKRERGLKFDSSGIRSRADGAWVDLEDAGMGKAPDMVTAERRVFDGLGLEWRPPEERCTG</sequence>
<dbReference type="InterPro" id="IPR027421">
    <property type="entry name" value="DNA_pol_lamdba_lyase_dom_sf"/>
</dbReference>
<dbReference type="GeneID" id="41972130"/>
<evidence type="ECO:0000313" key="15">
    <source>
        <dbReference type="Proteomes" id="UP000319257"/>
    </source>
</evidence>
<dbReference type="GO" id="GO:0005634">
    <property type="term" value="C:nucleus"/>
    <property type="evidence" value="ECO:0007669"/>
    <property type="project" value="UniProtKB-SubCell"/>
</dbReference>
<dbReference type="AlphaFoldDB" id="A0A507AWH0"/>
<comment type="similarity">
    <text evidence="2 11">Belongs to the DNA polymerase type-X family.</text>
</comment>
<dbReference type="GO" id="GO:0003677">
    <property type="term" value="F:DNA binding"/>
    <property type="evidence" value="ECO:0007669"/>
    <property type="project" value="UniProtKB-UniRule"/>
</dbReference>
<dbReference type="InterPro" id="IPR029398">
    <property type="entry name" value="PolB_thumb"/>
</dbReference>
<evidence type="ECO:0000256" key="11">
    <source>
        <dbReference type="RuleBase" id="RU366014"/>
    </source>
</evidence>
<evidence type="ECO:0000256" key="8">
    <source>
        <dbReference type="ARBA" id="ARBA00023204"/>
    </source>
</evidence>
<dbReference type="SUPFAM" id="SSF81585">
    <property type="entry name" value="PsbU/PolX domain-like"/>
    <property type="match status" value="1"/>
</dbReference>
<dbReference type="FunFam" id="1.10.150.110:FF:000005">
    <property type="entry name" value="DNA polymerase POL4"/>
    <property type="match status" value="1"/>
</dbReference>
<dbReference type="InterPro" id="IPR037160">
    <property type="entry name" value="DNA_Pol_thumb_sf"/>
</dbReference>
<dbReference type="SUPFAM" id="SSF81301">
    <property type="entry name" value="Nucleotidyltransferase"/>
    <property type="match status" value="1"/>
</dbReference>
<evidence type="ECO:0000256" key="4">
    <source>
        <dbReference type="ARBA" id="ARBA00022695"/>
    </source>
</evidence>
<comment type="caution">
    <text evidence="14">The sequence shown here is derived from an EMBL/GenBank/DDBJ whole genome shotgun (WGS) entry which is preliminary data.</text>
</comment>
<evidence type="ECO:0000256" key="3">
    <source>
        <dbReference type="ARBA" id="ARBA00022679"/>
    </source>
</evidence>
<dbReference type="SMART" id="SM00483">
    <property type="entry name" value="POLXc"/>
    <property type="match status" value="1"/>
</dbReference>
<dbReference type="GO" id="GO:0006303">
    <property type="term" value="P:double-strand break repair via nonhomologous end joining"/>
    <property type="evidence" value="ECO:0007669"/>
    <property type="project" value="TreeGrafter"/>
</dbReference>
<accession>A0A507AWH0</accession>
<keyword evidence="3 11" id="KW-0808">Transferase</keyword>
<evidence type="ECO:0000256" key="6">
    <source>
        <dbReference type="ARBA" id="ARBA00022763"/>
    </source>
</evidence>
<feature type="region of interest" description="Disordered" evidence="12">
    <location>
        <begin position="70"/>
        <end position="94"/>
    </location>
</feature>
<keyword evidence="4 11" id="KW-0548">Nucleotidyltransferase</keyword>
<organism evidence="14 15">
    <name type="scientific">Thyridium curvatum</name>
    <dbReference type="NCBI Taxonomy" id="1093900"/>
    <lineage>
        <taxon>Eukaryota</taxon>
        <taxon>Fungi</taxon>
        <taxon>Dikarya</taxon>
        <taxon>Ascomycota</taxon>
        <taxon>Pezizomycotina</taxon>
        <taxon>Sordariomycetes</taxon>
        <taxon>Sordariomycetidae</taxon>
        <taxon>Thyridiales</taxon>
        <taxon>Thyridiaceae</taxon>
        <taxon>Thyridium</taxon>
    </lineage>
</organism>
<dbReference type="EC" id="2.7.7.7" evidence="11"/>
<dbReference type="Gene3D" id="3.30.210.10">
    <property type="entry name" value="DNA polymerase, thumb domain"/>
    <property type="match status" value="1"/>
</dbReference>
<comment type="subcellular location">
    <subcellularLocation>
        <location evidence="1 11">Nucleus</location>
    </subcellularLocation>
</comment>
<dbReference type="InterPro" id="IPR028207">
    <property type="entry name" value="DNA_pol_B_palm_palm"/>
</dbReference>
<protein>
    <recommendedName>
        <fullName evidence="11">DNA polymerase</fullName>
        <ecNumber evidence="11">2.7.7.7</ecNumber>
    </recommendedName>
</protein>
<dbReference type="InterPro" id="IPR010996">
    <property type="entry name" value="HHH_MUS81"/>
</dbReference>
<keyword evidence="15" id="KW-1185">Reference proteome</keyword>
<dbReference type="FunFam" id="1.10.150.20:FF:000010">
    <property type="entry name" value="DNA polymerase lambda"/>
    <property type="match status" value="1"/>
</dbReference>
<dbReference type="FunFam" id="3.30.210.10:FF:000005">
    <property type="entry name" value="DNA polymerase IV"/>
    <property type="match status" value="1"/>
</dbReference>
<dbReference type="InterPro" id="IPR043519">
    <property type="entry name" value="NT_sf"/>
</dbReference>
<dbReference type="InterPro" id="IPR002054">
    <property type="entry name" value="DNA-dir_DNA_pol_X"/>
</dbReference>
<feature type="compositionally biased region" description="Low complexity" evidence="12">
    <location>
        <begin position="72"/>
        <end position="94"/>
    </location>
</feature>
<dbReference type="PANTHER" id="PTHR11276">
    <property type="entry name" value="DNA POLYMERASE TYPE-X FAMILY MEMBER"/>
    <property type="match status" value="1"/>
</dbReference>
<dbReference type="PROSITE" id="PS50172">
    <property type="entry name" value="BRCT"/>
    <property type="match status" value="1"/>
</dbReference>
<evidence type="ECO:0000256" key="5">
    <source>
        <dbReference type="ARBA" id="ARBA00022723"/>
    </source>
</evidence>
<name>A0A507AWH0_9PEZI</name>
<proteinExistence type="inferred from homology"/>
<feature type="region of interest" description="Disordered" evidence="12">
    <location>
        <begin position="194"/>
        <end position="243"/>
    </location>
</feature>
<dbReference type="Pfam" id="PF14791">
    <property type="entry name" value="DNA_pol_B_thumb"/>
    <property type="match status" value="1"/>
</dbReference>
<feature type="domain" description="BRCT" evidence="13">
    <location>
        <begin position="138"/>
        <end position="163"/>
    </location>
</feature>
<dbReference type="Pfam" id="PF10391">
    <property type="entry name" value="DNA_pol_lambd_f"/>
    <property type="match status" value="1"/>
</dbReference>
<dbReference type="InterPro" id="IPR022312">
    <property type="entry name" value="DNA_pol_X"/>
</dbReference>
<dbReference type="InterPro" id="IPR002008">
    <property type="entry name" value="DNA_pol_X_beta-like"/>
</dbReference>
<dbReference type="Pfam" id="PF14792">
    <property type="entry name" value="DNA_pol_B_palm"/>
    <property type="match status" value="1"/>
</dbReference>
<keyword evidence="7 11" id="KW-0239">DNA-directed DNA polymerase</keyword>
<dbReference type="Gene3D" id="1.10.150.20">
    <property type="entry name" value="5' to 3' exonuclease, C-terminal subdomain"/>
    <property type="match status" value="1"/>
</dbReference>
<dbReference type="SUPFAM" id="SSF47802">
    <property type="entry name" value="DNA polymerase beta, N-terminal domain-like"/>
    <property type="match status" value="1"/>
</dbReference>
<feature type="region of interest" description="Disordered" evidence="12">
    <location>
        <begin position="107"/>
        <end position="131"/>
    </location>
</feature>
<dbReference type="OrthoDB" id="205514at2759"/>
<dbReference type="PANTHER" id="PTHR11276:SF29">
    <property type="entry name" value="DNA POLYMERASE TYPE-X FAMILY PROTEIN POL4"/>
    <property type="match status" value="1"/>
</dbReference>
<keyword evidence="9 11" id="KW-0539">Nucleus</keyword>
<evidence type="ECO:0000256" key="2">
    <source>
        <dbReference type="ARBA" id="ARBA00008323"/>
    </source>
</evidence>
<dbReference type="InterPro" id="IPR001357">
    <property type="entry name" value="BRCT_dom"/>
</dbReference>
<dbReference type="Gene3D" id="1.10.150.110">
    <property type="entry name" value="DNA polymerase beta, N-terminal domain-like"/>
    <property type="match status" value="1"/>
</dbReference>
<keyword evidence="6 11" id="KW-0227">DNA damage</keyword>
<keyword evidence="5" id="KW-0479">Metal-binding</keyword>
<evidence type="ECO:0000313" key="14">
    <source>
        <dbReference type="EMBL" id="TPX15125.1"/>
    </source>
</evidence>
<evidence type="ECO:0000256" key="1">
    <source>
        <dbReference type="ARBA" id="ARBA00004123"/>
    </source>
</evidence>
<reference evidence="14 15" key="1">
    <citation type="submission" date="2019-06" db="EMBL/GenBank/DDBJ databases">
        <title>Draft genome sequence of the filamentous fungus Phialemoniopsis curvata isolated from diesel fuel.</title>
        <authorList>
            <person name="Varaljay V.A."/>
            <person name="Lyon W.J."/>
            <person name="Crouch A.L."/>
            <person name="Drake C.E."/>
            <person name="Hollomon J.M."/>
            <person name="Nadeau L.J."/>
            <person name="Nunn H.S."/>
            <person name="Stevenson B.S."/>
            <person name="Bojanowski C.L."/>
            <person name="Crookes-Goodson W.J."/>
        </authorList>
    </citation>
    <scope>NUCLEOTIDE SEQUENCE [LARGE SCALE GENOMIC DNA]</scope>
    <source>
        <strain evidence="14 15">D216</strain>
    </source>
</reference>
<dbReference type="InParanoid" id="A0A507AWH0"/>
<dbReference type="PROSITE" id="PS00522">
    <property type="entry name" value="DNA_POLYMERASE_X"/>
    <property type="match status" value="1"/>
</dbReference>